<organism evidence="9 10">
    <name type="scientific">Desmophyllum pertusum</name>
    <dbReference type="NCBI Taxonomy" id="174260"/>
    <lineage>
        <taxon>Eukaryota</taxon>
        <taxon>Metazoa</taxon>
        <taxon>Cnidaria</taxon>
        <taxon>Anthozoa</taxon>
        <taxon>Hexacorallia</taxon>
        <taxon>Scleractinia</taxon>
        <taxon>Caryophylliina</taxon>
        <taxon>Caryophylliidae</taxon>
        <taxon>Desmophyllum</taxon>
    </lineage>
</organism>
<feature type="transmembrane region" description="Helical" evidence="8">
    <location>
        <begin position="47"/>
        <end position="67"/>
    </location>
</feature>
<gene>
    <name evidence="9" type="primary">PTCH1_5</name>
    <name evidence="9" type="ORF">OS493_015428</name>
</gene>
<dbReference type="EMBL" id="MU826833">
    <property type="protein sequence ID" value="KAJ7372963.1"/>
    <property type="molecule type" value="Genomic_DNA"/>
</dbReference>
<dbReference type="Gene3D" id="1.20.1640.10">
    <property type="entry name" value="Multidrug efflux transporter AcrB transmembrane domain"/>
    <property type="match status" value="1"/>
</dbReference>
<accession>A0A9W9Z0B7</accession>
<feature type="compositionally biased region" description="Basic and acidic residues" evidence="7">
    <location>
        <begin position="592"/>
        <end position="601"/>
    </location>
</feature>
<evidence type="ECO:0000256" key="1">
    <source>
        <dbReference type="ARBA" id="ARBA00004141"/>
    </source>
</evidence>
<feature type="transmembrane region" description="Helical" evidence="8">
    <location>
        <begin position="480"/>
        <end position="503"/>
    </location>
</feature>
<evidence type="ECO:0000256" key="8">
    <source>
        <dbReference type="SAM" id="Phobius"/>
    </source>
</evidence>
<dbReference type="GO" id="GO:0097108">
    <property type="term" value="F:hedgehog family protein binding"/>
    <property type="evidence" value="ECO:0007669"/>
    <property type="project" value="TreeGrafter"/>
</dbReference>
<protein>
    <submittedName>
        <fullName evidence="9">Protein patched 1</fullName>
    </submittedName>
</protein>
<evidence type="ECO:0000256" key="5">
    <source>
        <dbReference type="ARBA" id="ARBA00023136"/>
    </source>
</evidence>
<evidence type="ECO:0000313" key="10">
    <source>
        <dbReference type="Proteomes" id="UP001163046"/>
    </source>
</evidence>
<comment type="subcellular location">
    <subcellularLocation>
        <location evidence="1">Membrane</location>
        <topology evidence="1">Multi-pass membrane protein</topology>
    </subcellularLocation>
</comment>
<dbReference type="OrthoDB" id="5873834at2759"/>
<proteinExistence type="inferred from homology"/>
<dbReference type="GO" id="GO:0045879">
    <property type="term" value="P:negative regulation of smoothened signaling pathway"/>
    <property type="evidence" value="ECO:0007669"/>
    <property type="project" value="TreeGrafter"/>
</dbReference>
<feature type="region of interest" description="Disordered" evidence="7">
    <location>
        <begin position="1"/>
        <end position="21"/>
    </location>
</feature>
<evidence type="ECO:0000256" key="4">
    <source>
        <dbReference type="ARBA" id="ARBA00022989"/>
    </source>
</evidence>
<dbReference type="PANTHER" id="PTHR46022">
    <property type="entry name" value="PROTEIN PATCHED"/>
    <property type="match status" value="1"/>
</dbReference>
<evidence type="ECO:0000256" key="2">
    <source>
        <dbReference type="ARBA" id="ARBA00005585"/>
    </source>
</evidence>
<keyword evidence="6" id="KW-0325">Glycoprotein</keyword>
<dbReference type="GO" id="GO:0008158">
    <property type="term" value="F:hedgehog receptor activity"/>
    <property type="evidence" value="ECO:0007669"/>
    <property type="project" value="TreeGrafter"/>
</dbReference>
<comment type="caution">
    <text evidence="9">The sequence shown here is derived from an EMBL/GenBank/DDBJ whole genome shotgun (WGS) entry which is preliminary data.</text>
</comment>
<feature type="transmembrane region" description="Helical" evidence="8">
    <location>
        <begin position="353"/>
        <end position="375"/>
    </location>
</feature>
<reference evidence="9" key="1">
    <citation type="submission" date="2023-01" db="EMBL/GenBank/DDBJ databases">
        <title>Genome assembly of the deep-sea coral Lophelia pertusa.</title>
        <authorList>
            <person name="Herrera S."/>
            <person name="Cordes E."/>
        </authorList>
    </citation>
    <scope>NUCLEOTIDE SEQUENCE</scope>
    <source>
        <strain evidence="9">USNM1676648</strain>
        <tissue evidence="9">Polyp</tissue>
    </source>
</reference>
<dbReference type="AlphaFoldDB" id="A0A9W9Z0B7"/>
<keyword evidence="10" id="KW-1185">Reference proteome</keyword>
<dbReference type="PANTHER" id="PTHR46022:SF1">
    <property type="entry name" value="PROTEIN PATCHED"/>
    <property type="match status" value="1"/>
</dbReference>
<feature type="region of interest" description="Disordered" evidence="7">
    <location>
        <begin position="572"/>
        <end position="601"/>
    </location>
</feature>
<keyword evidence="5 8" id="KW-0472">Membrane</keyword>
<evidence type="ECO:0000256" key="3">
    <source>
        <dbReference type="ARBA" id="ARBA00022692"/>
    </source>
</evidence>
<name>A0A9W9Z0B7_9CNID</name>
<sequence>MSALTPSQDSGATSSGTDPSVNSKCAPLSLQHFATAYYGPYLQKAPVKVVVIVFFLALLAVGIYGAFQVEDGLELTDVVPRDSVVHKFVEAQFKYFSFYPMALVTQEDFDYANRQKTLYSYHEEFKEIPNVIRIPDSEEIPKFWMMYFRDWLNDTQTSFDQDWANEFITFAGWNESASSTGVIAYKLLSQKDNTDVIDKSKVRSYKLVSDDGIIRPEIFYKALTIWVDRDVLGYAFSQANIKPETVDWSNDRTSQDDKAMKAFVLCSKRKEVSMLHFVGICNVLKCFVSSCSFQFLLLSQSRSPKINFNIIGLRETKDFVKLIKDVREISDKYSEDGLPNYPSGVPFTFWEQYIWLGRQILIAISISLAVSFLAMAGMLFNLWAAAIIVFVLLMITVEVYGFMGLAGIKLSAVPAVTLILSVGVGVEFTVHMCMAFLHAHGDRNQRMQKAIEHVFVPIVDGAISTFLGVVMLAGSEFEFIVRYFFNLLVALILIGSLNGLVFLPVLLSLAGPGAVATEIPTPSPSNSLTIQNQTTDHSSAESAINVMELEESELYGHGSSLERTYQNIKHGAQVEPSDNEPRSADMTTGKEPGARVHDIKL</sequence>
<evidence type="ECO:0000256" key="6">
    <source>
        <dbReference type="ARBA" id="ARBA00023180"/>
    </source>
</evidence>
<keyword evidence="3 8" id="KW-0812">Transmembrane</keyword>
<feature type="transmembrane region" description="Helical" evidence="8">
    <location>
        <begin position="450"/>
        <end position="474"/>
    </location>
</feature>
<dbReference type="GO" id="GO:0005119">
    <property type="term" value="F:smoothened binding"/>
    <property type="evidence" value="ECO:0007669"/>
    <property type="project" value="TreeGrafter"/>
</dbReference>
<feature type="transmembrane region" description="Helical" evidence="8">
    <location>
        <begin position="382"/>
        <end position="403"/>
    </location>
</feature>
<dbReference type="GO" id="GO:0005886">
    <property type="term" value="C:plasma membrane"/>
    <property type="evidence" value="ECO:0007669"/>
    <property type="project" value="TreeGrafter"/>
</dbReference>
<dbReference type="Proteomes" id="UP001163046">
    <property type="component" value="Unassembled WGS sequence"/>
</dbReference>
<evidence type="ECO:0000313" key="9">
    <source>
        <dbReference type="EMBL" id="KAJ7372963.1"/>
    </source>
</evidence>
<feature type="transmembrane region" description="Helical" evidence="8">
    <location>
        <begin position="277"/>
        <end position="297"/>
    </location>
</feature>
<dbReference type="SUPFAM" id="SSF82866">
    <property type="entry name" value="Multidrug efflux transporter AcrB transmembrane domain"/>
    <property type="match status" value="1"/>
</dbReference>
<feature type="transmembrane region" description="Helical" evidence="8">
    <location>
        <begin position="415"/>
        <end position="438"/>
    </location>
</feature>
<keyword evidence="4 8" id="KW-1133">Transmembrane helix</keyword>
<evidence type="ECO:0000256" key="7">
    <source>
        <dbReference type="SAM" id="MobiDB-lite"/>
    </source>
</evidence>
<comment type="similarity">
    <text evidence="2">Belongs to the patched family.</text>
</comment>
<dbReference type="FunFam" id="1.20.1640.10:FF:000048">
    <property type="entry name" value="protein patched homolog 1 isoform X2"/>
    <property type="match status" value="1"/>
</dbReference>